<keyword evidence="2" id="KW-1185">Reference proteome</keyword>
<reference evidence="1" key="2">
    <citation type="submission" date="2022-03" db="EMBL/GenBank/DDBJ databases">
        <title>Draft title - Genomic analysis of global carrot germplasm unveils the trajectory of domestication and the origin of high carotenoid orange carrot.</title>
        <authorList>
            <person name="Iorizzo M."/>
            <person name="Ellison S."/>
            <person name="Senalik D."/>
            <person name="Macko-Podgorni A."/>
            <person name="Grzebelus D."/>
            <person name="Bostan H."/>
            <person name="Rolling W."/>
            <person name="Curaba J."/>
            <person name="Simon P."/>
        </authorList>
    </citation>
    <scope>NUCLEOTIDE SEQUENCE</scope>
    <source>
        <tissue evidence="1">Leaf</tissue>
    </source>
</reference>
<evidence type="ECO:0008006" key="3">
    <source>
        <dbReference type="Google" id="ProtNLM"/>
    </source>
</evidence>
<name>A0AAF1AUH3_DAUCS</name>
<dbReference type="Proteomes" id="UP000077755">
    <property type="component" value="Chromosome 3"/>
</dbReference>
<accession>A0AAF1AUH3</accession>
<dbReference type="GO" id="GO:0003676">
    <property type="term" value="F:nucleic acid binding"/>
    <property type="evidence" value="ECO:0007669"/>
    <property type="project" value="InterPro"/>
</dbReference>
<organism evidence="1 2">
    <name type="scientific">Daucus carota subsp. sativus</name>
    <name type="common">Carrot</name>
    <dbReference type="NCBI Taxonomy" id="79200"/>
    <lineage>
        <taxon>Eukaryota</taxon>
        <taxon>Viridiplantae</taxon>
        <taxon>Streptophyta</taxon>
        <taxon>Embryophyta</taxon>
        <taxon>Tracheophyta</taxon>
        <taxon>Spermatophyta</taxon>
        <taxon>Magnoliopsida</taxon>
        <taxon>eudicotyledons</taxon>
        <taxon>Gunneridae</taxon>
        <taxon>Pentapetalae</taxon>
        <taxon>asterids</taxon>
        <taxon>campanulids</taxon>
        <taxon>Apiales</taxon>
        <taxon>Apiaceae</taxon>
        <taxon>Apioideae</taxon>
        <taxon>Scandiceae</taxon>
        <taxon>Daucinae</taxon>
        <taxon>Daucus</taxon>
        <taxon>Daucus sect. Daucus</taxon>
    </lineage>
</organism>
<reference evidence="1" key="1">
    <citation type="journal article" date="2016" name="Nat. Genet.">
        <title>A high-quality carrot genome assembly provides new insights into carotenoid accumulation and asterid genome evolution.</title>
        <authorList>
            <person name="Iorizzo M."/>
            <person name="Ellison S."/>
            <person name="Senalik D."/>
            <person name="Zeng P."/>
            <person name="Satapoomin P."/>
            <person name="Huang J."/>
            <person name="Bowman M."/>
            <person name="Iovene M."/>
            <person name="Sanseverino W."/>
            <person name="Cavagnaro P."/>
            <person name="Yildiz M."/>
            <person name="Macko-Podgorni A."/>
            <person name="Moranska E."/>
            <person name="Grzebelus E."/>
            <person name="Grzebelus D."/>
            <person name="Ashrafi H."/>
            <person name="Zheng Z."/>
            <person name="Cheng S."/>
            <person name="Spooner D."/>
            <person name="Van Deynze A."/>
            <person name="Simon P."/>
        </authorList>
    </citation>
    <scope>NUCLEOTIDE SEQUENCE</scope>
    <source>
        <tissue evidence="1">Leaf</tissue>
    </source>
</reference>
<protein>
    <recommendedName>
        <fullName evidence="3">Transposase</fullName>
    </recommendedName>
</protein>
<dbReference type="InterPro" id="IPR036397">
    <property type="entry name" value="RNaseH_sf"/>
</dbReference>
<dbReference type="PANTHER" id="PTHR47169:SF2">
    <property type="entry name" value="OS01G0541250 PROTEIN"/>
    <property type="match status" value="1"/>
</dbReference>
<dbReference type="EMBL" id="CP093345">
    <property type="protein sequence ID" value="WOG92956.1"/>
    <property type="molecule type" value="Genomic_DNA"/>
</dbReference>
<dbReference type="KEGG" id="dcr:108212511"/>
<evidence type="ECO:0000313" key="1">
    <source>
        <dbReference type="EMBL" id="WOG92956.1"/>
    </source>
</evidence>
<dbReference type="PANTHER" id="PTHR47169">
    <property type="entry name" value="OS01G0541250 PROTEIN"/>
    <property type="match status" value="1"/>
</dbReference>
<dbReference type="AlphaFoldDB" id="A0AAF1AUH3"/>
<dbReference type="Gene3D" id="3.30.420.10">
    <property type="entry name" value="Ribonuclease H-like superfamily/Ribonuclease H"/>
    <property type="match status" value="1"/>
</dbReference>
<evidence type="ECO:0000313" key="2">
    <source>
        <dbReference type="Proteomes" id="UP000077755"/>
    </source>
</evidence>
<sequence length="270" mass="31081">MSNKIHVDEKWFYMTKKKENYYLLLDEGEPHRTCKSKNFVDKVMFLAAVARPRFDAEGNVTFSGKLGIWPFVTKEPAKRSSVNRPAGTLETKAMTSVGRDVIRSFYINKLLKAIREKWPREDYGKSICIQQDNARTHIDPDDPEFCQAAAQEGFNIYVRCQPPNSPDLNVLDLGFFNAIQSLRYKESPKTVDELVSAVEKAYEDFSPISSNHIFLTLQQVMVEIMKVRGDNNYKISHMNKARLQREGRLPCQLSCDNQLVENTLAWLNTM</sequence>
<gene>
    <name evidence="1" type="ORF">DCAR_0312234</name>
</gene>
<proteinExistence type="predicted"/>